<dbReference type="Pfam" id="PF14159">
    <property type="entry name" value="CAAD"/>
    <property type="match status" value="1"/>
</dbReference>
<evidence type="ECO:0000256" key="2">
    <source>
        <dbReference type="SAM" id="Phobius"/>
    </source>
</evidence>
<protein>
    <recommendedName>
        <fullName evidence="3">Cyanobacterial aminoacyl-tRNA synthetase CAAD domain-containing protein</fullName>
    </recommendedName>
</protein>
<sequence>MACMAALVGASVAIGAPSAALSRSSASSVICSSSSSFNPVFLRNRSFHGTTVRLESRGFAPLPVRAVSSDDSTSDAAKQFEELYADLKAKWDGLENKTTVVVYAGGALVALWLSSTIVGAINSVPLLPKIMELVGLTYTGWFVYRYLLFKSSRKELVEDIEELKRKVTGASTEESF</sequence>
<dbReference type="PANTHER" id="PTHR33222">
    <property type="match status" value="1"/>
</dbReference>
<keyword evidence="2" id="KW-1133">Transmembrane helix</keyword>
<name>A0ABP0TW14_9BRYO</name>
<gene>
    <name evidence="4" type="ORF">CSSPTR1EN2_LOCUS8284</name>
</gene>
<proteinExistence type="predicted"/>
<evidence type="ECO:0000313" key="4">
    <source>
        <dbReference type="EMBL" id="CAK9206309.1"/>
    </source>
</evidence>
<keyword evidence="2" id="KW-0472">Membrane</keyword>
<reference evidence="4" key="1">
    <citation type="submission" date="2024-02" db="EMBL/GenBank/DDBJ databases">
        <authorList>
            <consortium name="ELIXIR-Norway"/>
            <consortium name="Elixir Norway"/>
        </authorList>
    </citation>
    <scope>NUCLEOTIDE SEQUENCE</scope>
</reference>
<evidence type="ECO:0000313" key="5">
    <source>
        <dbReference type="Proteomes" id="UP001497512"/>
    </source>
</evidence>
<keyword evidence="2" id="KW-0812">Transmembrane</keyword>
<dbReference type="PANTHER" id="PTHR33222:SF4">
    <property type="entry name" value="PROTEIN CURVATURE THYLAKOID 1A, CHLOROPLASTIC"/>
    <property type="match status" value="1"/>
</dbReference>
<keyword evidence="5" id="KW-1185">Reference proteome</keyword>
<feature type="domain" description="Cyanobacterial aminoacyl-tRNA synthetase CAAD" evidence="3">
    <location>
        <begin position="86"/>
        <end position="169"/>
    </location>
</feature>
<dbReference type="EMBL" id="OZ019907">
    <property type="protein sequence ID" value="CAK9206309.1"/>
    <property type="molecule type" value="Genomic_DNA"/>
</dbReference>
<dbReference type="InterPro" id="IPR033344">
    <property type="entry name" value="CURT1"/>
</dbReference>
<organism evidence="4 5">
    <name type="scientific">Sphagnum troendelagicum</name>
    <dbReference type="NCBI Taxonomy" id="128251"/>
    <lineage>
        <taxon>Eukaryota</taxon>
        <taxon>Viridiplantae</taxon>
        <taxon>Streptophyta</taxon>
        <taxon>Embryophyta</taxon>
        <taxon>Bryophyta</taxon>
        <taxon>Sphagnophytina</taxon>
        <taxon>Sphagnopsida</taxon>
        <taxon>Sphagnales</taxon>
        <taxon>Sphagnaceae</taxon>
        <taxon>Sphagnum</taxon>
    </lineage>
</organism>
<accession>A0ABP0TW14</accession>
<evidence type="ECO:0000256" key="1">
    <source>
        <dbReference type="ARBA" id="ARBA00004141"/>
    </source>
</evidence>
<comment type="subcellular location">
    <subcellularLocation>
        <location evidence="1">Membrane</location>
        <topology evidence="1">Multi-pass membrane protein</topology>
    </subcellularLocation>
</comment>
<evidence type="ECO:0000259" key="3">
    <source>
        <dbReference type="Pfam" id="PF14159"/>
    </source>
</evidence>
<dbReference type="Proteomes" id="UP001497512">
    <property type="component" value="Chromosome 15"/>
</dbReference>
<dbReference type="InterPro" id="IPR025564">
    <property type="entry name" value="CAAD_dom"/>
</dbReference>
<feature type="transmembrane region" description="Helical" evidence="2">
    <location>
        <begin position="100"/>
        <end position="121"/>
    </location>
</feature>